<keyword evidence="3" id="KW-1185">Reference proteome</keyword>
<keyword evidence="1" id="KW-0472">Membrane</keyword>
<proteinExistence type="predicted"/>
<dbReference type="AlphaFoldDB" id="A0A3M7RYA6"/>
<feature type="transmembrane region" description="Helical" evidence="1">
    <location>
        <begin position="106"/>
        <end position="130"/>
    </location>
</feature>
<dbReference type="EMBL" id="REGN01002408">
    <property type="protein sequence ID" value="RNA28307.1"/>
    <property type="molecule type" value="Genomic_DNA"/>
</dbReference>
<evidence type="ECO:0000313" key="2">
    <source>
        <dbReference type="EMBL" id="RNA28307.1"/>
    </source>
</evidence>
<accession>A0A3M7RYA6</accession>
<protein>
    <submittedName>
        <fullName evidence="2">Uncharacterized protein</fullName>
    </submittedName>
</protein>
<name>A0A3M7RYA6_BRAPC</name>
<keyword evidence="1" id="KW-0812">Transmembrane</keyword>
<evidence type="ECO:0000313" key="3">
    <source>
        <dbReference type="Proteomes" id="UP000276133"/>
    </source>
</evidence>
<dbReference type="Proteomes" id="UP000276133">
    <property type="component" value="Unassembled WGS sequence"/>
</dbReference>
<organism evidence="2 3">
    <name type="scientific">Brachionus plicatilis</name>
    <name type="common">Marine rotifer</name>
    <name type="synonym">Brachionus muelleri</name>
    <dbReference type="NCBI Taxonomy" id="10195"/>
    <lineage>
        <taxon>Eukaryota</taxon>
        <taxon>Metazoa</taxon>
        <taxon>Spiralia</taxon>
        <taxon>Gnathifera</taxon>
        <taxon>Rotifera</taxon>
        <taxon>Eurotatoria</taxon>
        <taxon>Monogononta</taxon>
        <taxon>Pseudotrocha</taxon>
        <taxon>Ploima</taxon>
        <taxon>Brachionidae</taxon>
        <taxon>Brachionus</taxon>
    </lineage>
</organism>
<evidence type="ECO:0000256" key="1">
    <source>
        <dbReference type="SAM" id="Phobius"/>
    </source>
</evidence>
<comment type="caution">
    <text evidence="2">The sequence shown here is derived from an EMBL/GenBank/DDBJ whole genome shotgun (WGS) entry which is preliminary data.</text>
</comment>
<gene>
    <name evidence="2" type="ORF">BpHYR1_034909</name>
</gene>
<reference evidence="2 3" key="1">
    <citation type="journal article" date="2018" name="Sci. Rep.">
        <title>Genomic signatures of local adaptation to the degree of environmental predictability in rotifers.</title>
        <authorList>
            <person name="Franch-Gras L."/>
            <person name="Hahn C."/>
            <person name="Garcia-Roger E.M."/>
            <person name="Carmona M.J."/>
            <person name="Serra M."/>
            <person name="Gomez A."/>
        </authorList>
    </citation>
    <scope>NUCLEOTIDE SEQUENCE [LARGE SCALE GENOMIC DNA]</scope>
    <source>
        <strain evidence="2">HYR1</strain>
    </source>
</reference>
<sequence>MKTHPNNYLNENSFEQNKNNLHTLLVCELTRNENPDSPRKDWKHIAIDTVPVLKDQKLCLKDEKIKLIRNYVLLSRNTKIMPVKAFDFIIKMFLSHEKKPHSVFSFIYNLSYLENMSNFIILVIFSIFLVNHGHSFELNHKLDDLFRIYEQVSFSTTNFKV</sequence>
<keyword evidence="1" id="KW-1133">Transmembrane helix</keyword>